<evidence type="ECO:0000256" key="2">
    <source>
        <dbReference type="ARBA" id="ARBA00010231"/>
    </source>
</evidence>
<evidence type="ECO:0000256" key="7">
    <source>
        <dbReference type="RuleBase" id="RU004326"/>
    </source>
</evidence>
<dbReference type="InterPro" id="IPR016055">
    <property type="entry name" value="A-D-PHexomutase_a/b/a-I/II/III"/>
</dbReference>
<dbReference type="Gene3D" id="3.40.120.10">
    <property type="entry name" value="Alpha-D-Glucose-1,6-Bisphosphate, subunit A, domain 3"/>
    <property type="match status" value="3"/>
</dbReference>
<name>U4KRM9_9MOLU</name>
<dbReference type="InterPro" id="IPR005846">
    <property type="entry name" value="A-D-PHexomutase_a/b/a-III"/>
</dbReference>
<dbReference type="Pfam" id="PF00408">
    <property type="entry name" value="PGM_PMM_IV"/>
    <property type="match status" value="1"/>
</dbReference>
<dbReference type="GO" id="GO:0008973">
    <property type="term" value="F:phosphopentomutase activity"/>
    <property type="evidence" value="ECO:0007669"/>
    <property type="project" value="TreeGrafter"/>
</dbReference>
<keyword evidence="5 7" id="KW-0460">Magnesium</keyword>
<dbReference type="Pfam" id="PF02878">
    <property type="entry name" value="PGM_PMM_I"/>
    <property type="match status" value="1"/>
</dbReference>
<proteinExistence type="inferred from homology"/>
<keyword evidence="3" id="KW-0597">Phosphoprotein</keyword>
<evidence type="ECO:0000256" key="1">
    <source>
        <dbReference type="ARBA" id="ARBA00001946"/>
    </source>
</evidence>
<dbReference type="InterPro" id="IPR016066">
    <property type="entry name" value="A-D-PHexomutase_CS"/>
</dbReference>
<dbReference type="Pfam" id="PF02880">
    <property type="entry name" value="PGM_PMM_III"/>
    <property type="match status" value="1"/>
</dbReference>
<evidence type="ECO:0000259" key="8">
    <source>
        <dbReference type="Pfam" id="PF00408"/>
    </source>
</evidence>
<organism evidence="12 13">
    <name type="scientific">Acholeplasma brassicae</name>
    <dbReference type="NCBI Taxonomy" id="61635"/>
    <lineage>
        <taxon>Bacteria</taxon>
        <taxon>Bacillati</taxon>
        <taxon>Mycoplasmatota</taxon>
        <taxon>Mollicutes</taxon>
        <taxon>Acholeplasmatales</taxon>
        <taxon>Acholeplasmataceae</taxon>
        <taxon>Acholeplasma</taxon>
    </lineage>
</organism>
<dbReference type="PRINTS" id="PR00509">
    <property type="entry name" value="PGMPMM"/>
</dbReference>
<feature type="domain" description="Alpha-D-phosphohexomutase alpha/beta/alpha" evidence="10">
    <location>
        <begin position="203"/>
        <end position="303"/>
    </location>
</feature>
<dbReference type="InterPro" id="IPR036900">
    <property type="entry name" value="A-D-PHexomutase_C_sf"/>
</dbReference>
<feature type="domain" description="Alpha-D-phosphohexomutase alpha/beta/alpha" evidence="11">
    <location>
        <begin position="312"/>
        <end position="430"/>
    </location>
</feature>
<dbReference type="OrthoDB" id="9806956at2"/>
<keyword evidence="13" id="KW-1185">Reference proteome</keyword>
<dbReference type="GO" id="GO:0006166">
    <property type="term" value="P:purine ribonucleoside salvage"/>
    <property type="evidence" value="ECO:0007669"/>
    <property type="project" value="TreeGrafter"/>
</dbReference>
<dbReference type="SUPFAM" id="SSF53738">
    <property type="entry name" value="Phosphoglucomutase, first 3 domains"/>
    <property type="match status" value="3"/>
</dbReference>
<evidence type="ECO:0000256" key="6">
    <source>
        <dbReference type="ARBA" id="ARBA00023235"/>
    </source>
</evidence>
<evidence type="ECO:0000256" key="3">
    <source>
        <dbReference type="ARBA" id="ARBA00022553"/>
    </source>
</evidence>
<dbReference type="SUPFAM" id="SSF55957">
    <property type="entry name" value="Phosphoglucomutase, C-terminal domain"/>
    <property type="match status" value="1"/>
</dbReference>
<dbReference type="PROSITE" id="PS00710">
    <property type="entry name" value="PGM_PMM"/>
    <property type="match status" value="1"/>
</dbReference>
<dbReference type="Proteomes" id="UP000032737">
    <property type="component" value="Chromosome"/>
</dbReference>
<evidence type="ECO:0000313" key="12">
    <source>
        <dbReference type="EMBL" id="CCV65883.1"/>
    </source>
</evidence>
<evidence type="ECO:0000259" key="11">
    <source>
        <dbReference type="Pfam" id="PF02880"/>
    </source>
</evidence>
<dbReference type="GO" id="GO:0000287">
    <property type="term" value="F:magnesium ion binding"/>
    <property type="evidence" value="ECO:0007669"/>
    <property type="project" value="InterPro"/>
</dbReference>
<gene>
    <name evidence="12" type="primary">pgm</name>
    <name evidence="12" type="ORF">BN85308620</name>
</gene>
<dbReference type="InterPro" id="IPR005844">
    <property type="entry name" value="A-D-PHexomutase_a/b/a-I"/>
</dbReference>
<comment type="similarity">
    <text evidence="2 7">Belongs to the phosphohexose mutase family.</text>
</comment>
<feature type="domain" description="Alpha-D-phosphohexomutase alpha/beta/alpha" evidence="9">
    <location>
        <begin position="41"/>
        <end position="176"/>
    </location>
</feature>
<dbReference type="PANTHER" id="PTHR45745">
    <property type="entry name" value="PHOSPHOMANNOMUTASE 45A"/>
    <property type="match status" value="1"/>
</dbReference>
<keyword evidence="6" id="KW-0413">Isomerase</keyword>
<dbReference type="HOGENOM" id="CLU_016950_0_0_14"/>
<dbReference type="InterPro" id="IPR005845">
    <property type="entry name" value="A-D-PHexomutase_a/b/a-II"/>
</dbReference>
<evidence type="ECO:0000259" key="9">
    <source>
        <dbReference type="Pfam" id="PF02878"/>
    </source>
</evidence>
<accession>U4KRM9</accession>
<dbReference type="Gene3D" id="3.30.310.50">
    <property type="entry name" value="Alpha-D-phosphohexomutase, C-terminal domain"/>
    <property type="match status" value="1"/>
</dbReference>
<dbReference type="STRING" id="61635.BN85308620"/>
<comment type="cofactor">
    <cofactor evidence="1">
        <name>Mg(2+)</name>
        <dbReference type="ChEBI" id="CHEBI:18420"/>
    </cofactor>
</comment>
<protein>
    <submittedName>
        <fullName evidence="12">Phosphoglucomutase</fullName>
    </submittedName>
</protein>
<dbReference type="Pfam" id="PF02879">
    <property type="entry name" value="PGM_PMM_II"/>
    <property type="match status" value="1"/>
</dbReference>
<keyword evidence="4 7" id="KW-0479">Metal-binding</keyword>
<dbReference type="GO" id="GO:0005975">
    <property type="term" value="P:carbohydrate metabolic process"/>
    <property type="evidence" value="ECO:0007669"/>
    <property type="project" value="InterPro"/>
</dbReference>
<feature type="domain" description="Alpha-D-phosphohexomutase C-terminal" evidence="8">
    <location>
        <begin position="501"/>
        <end position="535"/>
    </location>
</feature>
<evidence type="ECO:0000256" key="4">
    <source>
        <dbReference type="ARBA" id="ARBA00022723"/>
    </source>
</evidence>
<dbReference type="AlphaFoldDB" id="U4KRM9"/>
<sequence length="556" mass="62912">MDYLKTYQTWLEEPSLSKEMKDTMALMSQKDIEDSFYKDLSFGTAGARGVMGPGTNRLNEYTIKKIAKGYALYLLEIKGAKEKGVAISYDNRINSRYFALISAGVLASYGIKSYITNELRPTPFLSFLVRTKKAAGGIMITASHNPKTDNGFKAYDEEGCQLVPKLAEKLVDKVNQVITYFDIDSMTDSPLIEYIHDELDQIYLDNVKAISLENPSNKDAKIVYSPLHGTGATLIPNLLKQTGYQVYPLQSQMIIDGEFSNTKSSNPEEKKAYEASIAYAKEIDADMVVLTDPDADRLGVVVKHKNDYVYLNGNQTASLTMEYILNRKQEQKKLPNDGYVFSTNVSTPLMSHIAKFYGVTMITTLTGFKFIGEKAKEIETTGTYLFGCEESYGSLISDFVRDKDAVQAVFMLSEMLNYYLEKNMTLIDQLELLYQRHGYIIEETIQLSLAGKEGQEKIESIMSRFRKHPLAIKNKELIQIDDNLTQKSWTKIGINDIELPISNVIKFIFRDNSWVVFRPSGTEPKLKIYFSVNGKEKEQAENTLLTYKETVMGLIN</sequence>
<dbReference type="KEGG" id="abra:BN85308620"/>
<evidence type="ECO:0000259" key="10">
    <source>
        <dbReference type="Pfam" id="PF02879"/>
    </source>
</evidence>
<dbReference type="EMBL" id="FO681348">
    <property type="protein sequence ID" value="CCV65883.1"/>
    <property type="molecule type" value="Genomic_DNA"/>
</dbReference>
<evidence type="ECO:0000256" key="5">
    <source>
        <dbReference type="ARBA" id="ARBA00022842"/>
    </source>
</evidence>
<dbReference type="RefSeq" id="WP_030004745.1">
    <property type="nucleotide sequence ID" value="NC_022549.1"/>
</dbReference>
<dbReference type="PANTHER" id="PTHR45745:SF1">
    <property type="entry name" value="PHOSPHOGLUCOMUTASE 2B-RELATED"/>
    <property type="match status" value="1"/>
</dbReference>
<dbReference type="CDD" id="cd05799">
    <property type="entry name" value="PGM2"/>
    <property type="match status" value="1"/>
</dbReference>
<evidence type="ECO:0000313" key="13">
    <source>
        <dbReference type="Proteomes" id="UP000032737"/>
    </source>
</evidence>
<dbReference type="InterPro" id="IPR005843">
    <property type="entry name" value="A-D-PHexomutase_C"/>
</dbReference>
<dbReference type="InterPro" id="IPR005841">
    <property type="entry name" value="Alpha-D-phosphohexomutase_SF"/>
</dbReference>
<reference evidence="12 13" key="1">
    <citation type="journal article" date="2013" name="J. Mol. Microbiol. Biotechnol.">
        <title>Analysis of the Complete Genomes of Acholeplasma brassicae , A. palmae and A. laidlawii and Their Comparison to the Obligate Parasites from ' Candidatus Phytoplasma'.</title>
        <authorList>
            <person name="Kube M."/>
            <person name="Siewert C."/>
            <person name="Migdoll A.M."/>
            <person name="Duduk B."/>
            <person name="Holz S."/>
            <person name="Rabus R."/>
            <person name="Seemuller E."/>
            <person name="Mitrovic J."/>
            <person name="Muller I."/>
            <person name="Buttner C."/>
            <person name="Reinhardt R."/>
        </authorList>
    </citation>
    <scope>NUCLEOTIDE SEQUENCE [LARGE SCALE GENOMIC DNA]</scope>
    <source>
        <strain evidence="13">0502</strain>
    </source>
</reference>